<feature type="region of interest" description="Disordered" evidence="1">
    <location>
        <begin position="116"/>
        <end position="148"/>
    </location>
</feature>
<feature type="transmembrane region" description="Helical" evidence="2">
    <location>
        <begin position="88"/>
        <end position="106"/>
    </location>
</feature>
<accession>A0AAN7D112</accession>
<sequence length="246" mass="26298">MAKPTPAARLRRTFHYPSDDDDDDASAPATILDEQEQESLITQLAQQNDRRNETTHRLLYALPLLSSVPFLLDLLLGGGGNSSTSSSHILSLLGLSSLLATGWTLARLGVTETGFRSLDDRDGGSDASQRRNQSTSRLRDRSRSRRRGSGYGILHADLTTTTTASIDKSPLETHLPRLNLGLAALALLTGLLQRLKKGPVGAGVDPTLLGALPGIVYAVVIGAKVVMASVDPERELSALKYGYKGA</sequence>
<keyword evidence="2" id="KW-1133">Transmembrane helix</keyword>
<evidence type="ECO:0000313" key="4">
    <source>
        <dbReference type="Proteomes" id="UP001303647"/>
    </source>
</evidence>
<keyword evidence="2" id="KW-0472">Membrane</keyword>
<keyword evidence="2" id="KW-0812">Transmembrane</keyword>
<reference evidence="3" key="2">
    <citation type="submission" date="2023-05" db="EMBL/GenBank/DDBJ databases">
        <authorList>
            <consortium name="Lawrence Berkeley National Laboratory"/>
            <person name="Steindorff A."/>
            <person name="Hensen N."/>
            <person name="Bonometti L."/>
            <person name="Westerberg I."/>
            <person name="Brannstrom I.O."/>
            <person name="Guillou S."/>
            <person name="Cros-Aarteil S."/>
            <person name="Calhoun S."/>
            <person name="Haridas S."/>
            <person name="Kuo A."/>
            <person name="Mondo S."/>
            <person name="Pangilinan J."/>
            <person name="Riley R."/>
            <person name="Labutti K."/>
            <person name="Andreopoulos B."/>
            <person name="Lipzen A."/>
            <person name="Chen C."/>
            <person name="Yanf M."/>
            <person name="Daum C."/>
            <person name="Ng V."/>
            <person name="Clum A."/>
            <person name="Ohm R."/>
            <person name="Martin F."/>
            <person name="Silar P."/>
            <person name="Natvig D."/>
            <person name="Lalanne C."/>
            <person name="Gautier V."/>
            <person name="Ament-Velasquez S.L."/>
            <person name="Kruys A."/>
            <person name="Hutchinson M.I."/>
            <person name="Powell A.J."/>
            <person name="Barry K."/>
            <person name="Miller A.N."/>
            <person name="Grigoriev I.V."/>
            <person name="Debuchy R."/>
            <person name="Gladieux P."/>
            <person name="Thoren M.H."/>
            <person name="Johannesson H."/>
        </authorList>
    </citation>
    <scope>NUCLEOTIDE SEQUENCE</scope>
    <source>
        <strain evidence="3">CBS 359.72</strain>
    </source>
</reference>
<comment type="caution">
    <text evidence="3">The sequence shown here is derived from an EMBL/GenBank/DDBJ whole genome shotgun (WGS) entry which is preliminary data.</text>
</comment>
<evidence type="ECO:0000313" key="3">
    <source>
        <dbReference type="EMBL" id="KAK4251680.1"/>
    </source>
</evidence>
<organism evidence="3 4">
    <name type="scientific">Corynascus novoguineensis</name>
    <dbReference type="NCBI Taxonomy" id="1126955"/>
    <lineage>
        <taxon>Eukaryota</taxon>
        <taxon>Fungi</taxon>
        <taxon>Dikarya</taxon>
        <taxon>Ascomycota</taxon>
        <taxon>Pezizomycotina</taxon>
        <taxon>Sordariomycetes</taxon>
        <taxon>Sordariomycetidae</taxon>
        <taxon>Sordariales</taxon>
        <taxon>Chaetomiaceae</taxon>
        <taxon>Corynascus</taxon>
    </lineage>
</organism>
<evidence type="ECO:0000256" key="2">
    <source>
        <dbReference type="SAM" id="Phobius"/>
    </source>
</evidence>
<feature type="transmembrane region" description="Helical" evidence="2">
    <location>
        <begin position="58"/>
        <end position="76"/>
    </location>
</feature>
<reference evidence="3" key="1">
    <citation type="journal article" date="2023" name="Mol. Phylogenet. Evol.">
        <title>Genome-scale phylogeny and comparative genomics of the fungal order Sordariales.</title>
        <authorList>
            <person name="Hensen N."/>
            <person name="Bonometti L."/>
            <person name="Westerberg I."/>
            <person name="Brannstrom I.O."/>
            <person name="Guillou S."/>
            <person name="Cros-Aarteil S."/>
            <person name="Calhoun S."/>
            <person name="Haridas S."/>
            <person name="Kuo A."/>
            <person name="Mondo S."/>
            <person name="Pangilinan J."/>
            <person name="Riley R."/>
            <person name="LaButti K."/>
            <person name="Andreopoulos B."/>
            <person name="Lipzen A."/>
            <person name="Chen C."/>
            <person name="Yan M."/>
            <person name="Daum C."/>
            <person name="Ng V."/>
            <person name="Clum A."/>
            <person name="Steindorff A."/>
            <person name="Ohm R.A."/>
            <person name="Martin F."/>
            <person name="Silar P."/>
            <person name="Natvig D.O."/>
            <person name="Lalanne C."/>
            <person name="Gautier V."/>
            <person name="Ament-Velasquez S.L."/>
            <person name="Kruys A."/>
            <person name="Hutchinson M.I."/>
            <person name="Powell A.J."/>
            <person name="Barry K."/>
            <person name="Miller A.N."/>
            <person name="Grigoriev I.V."/>
            <person name="Debuchy R."/>
            <person name="Gladieux P."/>
            <person name="Hiltunen Thoren M."/>
            <person name="Johannesson H."/>
        </authorList>
    </citation>
    <scope>NUCLEOTIDE SEQUENCE</scope>
    <source>
        <strain evidence="3">CBS 359.72</strain>
    </source>
</reference>
<gene>
    <name evidence="3" type="ORF">C7999DRAFT_27756</name>
</gene>
<name>A0AAN7D112_9PEZI</name>
<keyword evidence="4" id="KW-1185">Reference proteome</keyword>
<proteinExistence type="predicted"/>
<dbReference type="AlphaFoldDB" id="A0AAN7D112"/>
<dbReference type="Proteomes" id="UP001303647">
    <property type="component" value="Unassembled WGS sequence"/>
</dbReference>
<protein>
    <submittedName>
        <fullName evidence="3">Uncharacterized protein</fullName>
    </submittedName>
</protein>
<feature type="region of interest" description="Disordered" evidence="1">
    <location>
        <begin position="1"/>
        <end position="27"/>
    </location>
</feature>
<evidence type="ECO:0000256" key="1">
    <source>
        <dbReference type="SAM" id="MobiDB-lite"/>
    </source>
</evidence>
<dbReference type="EMBL" id="MU857604">
    <property type="protein sequence ID" value="KAK4251680.1"/>
    <property type="molecule type" value="Genomic_DNA"/>
</dbReference>